<comment type="caution">
    <text evidence="2">The sequence shown here is derived from an EMBL/GenBank/DDBJ whole genome shotgun (WGS) entry which is preliminary data.</text>
</comment>
<name>A0ABP6LNT1_9ACTN</name>
<dbReference type="RefSeq" id="WP_234519710.1">
    <property type="nucleotide sequence ID" value="NZ_BAAAUF010000024.1"/>
</dbReference>
<evidence type="ECO:0000313" key="3">
    <source>
        <dbReference type="Proteomes" id="UP001501532"/>
    </source>
</evidence>
<feature type="signal peptide" evidence="1">
    <location>
        <begin position="1"/>
        <end position="28"/>
    </location>
</feature>
<evidence type="ECO:0000313" key="2">
    <source>
        <dbReference type="EMBL" id="GAA3048406.1"/>
    </source>
</evidence>
<evidence type="ECO:0000256" key="1">
    <source>
        <dbReference type="SAM" id="SignalP"/>
    </source>
</evidence>
<proteinExistence type="predicted"/>
<protein>
    <submittedName>
        <fullName evidence="2">Uncharacterized protein</fullName>
    </submittedName>
</protein>
<dbReference type="EMBL" id="BAAAUF010000024">
    <property type="protein sequence ID" value="GAA3048406.1"/>
    <property type="molecule type" value="Genomic_DNA"/>
</dbReference>
<keyword evidence="1" id="KW-0732">Signal</keyword>
<organism evidence="2 3">
    <name type="scientific">Streptomyces glomeratus</name>
    <dbReference type="NCBI Taxonomy" id="284452"/>
    <lineage>
        <taxon>Bacteria</taxon>
        <taxon>Bacillati</taxon>
        <taxon>Actinomycetota</taxon>
        <taxon>Actinomycetes</taxon>
        <taxon>Kitasatosporales</taxon>
        <taxon>Streptomycetaceae</taxon>
        <taxon>Streptomyces</taxon>
    </lineage>
</organism>
<keyword evidence="3" id="KW-1185">Reference proteome</keyword>
<accession>A0ABP6LNT1</accession>
<dbReference type="Proteomes" id="UP001501532">
    <property type="component" value="Unassembled WGS sequence"/>
</dbReference>
<feature type="chain" id="PRO_5045079782" evidence="1">
    <location>
        <begin position="29"/>
        <end position="158"/>
    </location>
</feature>
<reference evidence="3" key="1">
    <citation type="journal article" date="2019" name="Int. J. Syst. Evol. Microbiol.">
        <title>The Global Catalogue of Microorganisms (GCM) 10K type strain sequencing project: providing services to taxonomists for standard genome sequencing and annotation.</title>
        <authorList>
            <consortium name="The Broad Institute Genomics Platform"/>
            <consortium name="The Broad Institute Genome Sequencing Center for Infectious Disease"/>
            <person name="Wu L."/>
            <person name="Ma J."/>
        </authorList>
    </citation>
    <scope>NUCLEOTIDE SEQUENCE [LARGE SCALE GENOMIC DNA]</scope>
    <source>
        <strain evidence="3">JCM 9091</strain>
    </source>
</reference>
<gene>
    <name evidence="2" type="ORF">GCM10010448_34400</name>
</gene>
<sequence length="158" mass="17915">MYIRKRLALAVAISALGFGMVDVGPAQADHVTHRNMASHRLFDMSQAQAVQPLAVKGKWMYNYKNPRGTKEVQSYGKVQMCFNVKGDHLYQGYTVEIIQAVGGIFAHHKTLWSKNYWGPKHKTCTPWKSAGHDKVWGYINPIKFPQSHAAAQVWIYNP</sequence>